<organism evidence="9 10">
    <name type="scientific">Dawidia cretensis</name>
    <dbReference type="NCBI Taxonomy" id="2782350"/>
    <lineage>
        <taxon>Bacteria</taxon>
        <taxon>Pseudomonadati</taxon>
        <taxon>Bacteroidota</taxon>
        <taxon>Cytophagia</taxon>
        <taxon>Cytophagales</taxon>
        <taxon>Chryseotaleaceae</taxon>
        <taxon>Dawidia</taxon>
    </lineage>
</organism>
<feature type="transmembrane region" description="Helical" evidence="6">
    <location>
        <begin position="93"/>
        <end position="114"/>
    </location>
</feature>
<evidence type="ECO:0000256" key="1">
    <source>
        <dbReference type="ARBA" id="ARBA00004651"/>
    </source>
</evidence>
<feature type="domain" description="MacB-like periplasmic core" evidence="8">
    <location>
        <begin position="505"/>
        <end position="714"/>
    </location>
</feature>
<keyword evidence="5 6" id="KW-0472">Membrane</keyword>
<feature type="transmembrane region" description="Helical" evidence="6">
    <location>
        <begin position="796"/>
        <end position="818"/>
    </location>
</feature>
<dbReference type="Proteomes" id="UP001319080">
    <property type="component" value="Unassembled WGS sequence"/>
</dbReference>
<dbReference type="Pfam" id="PF12704">
    <property type="entry name" value="MacB_PCD"/>
    <property type="match status" value="2"/>
</dbReference>
<evidence type="ECO:0000259" key="7">
    <source>
        <dbReference type="Pfam" id="PF02687"/>
    </source>
</evidence>
<evidence type="ECO:0000256" key="5">
    <source>
        <dbReference type="ARBA" id="ARBA00023136"/>
    </source>
</evidence>
<feature type="transmembrane region" description="Helical" evidence="6">
    <location>
        <begin position="494"/>
        <end position="518"/>
    </location>
</feature>
<comment type="subcellular location">
    <subcellularLocation>
        <location evidence="1">Cell membrane</location>
        <topology evidence="1">Multi-pass membrane protein</topology>
    </subcellularLocation>
</comment>
<keyword evidence="3 6" id="KW-0812">Transmembrane</keyword>
<dbReference type="EMBL" id="JAHESE010000033">
    <property type="protein sequence ID" value="MBT1711381.1"/>
    <property type="molecule type" value="Genomic_DNA"/>
</dbReference>
<feature type="transmembrane region" description="Helical" evidence="6">
    <location>
        <begin position="451"/>
        <end position="473"/>
    </location>
</feature>
<proteinExistence type="predicted"/>
<reference evidence="9 10" key="1">
    <citation type="submission" date="2021-05" db="EMBL/GenBank/DDBJ databases">
        <title>A Polyphasic approach of four new species of the genus Ohtaekwangia: Ohtaekwangia histidinii sp. nov., Ohtaekwangia cretensis sp. nov., Ohtaekwangia indiensis sp. nov., Ohtaekwangia reichenbachii sp. nov. from diverse environment.</title>
        <authorList>
            <person name="Octaviana S."/>
        </authorList>
    </citation>
    <scope>NUCLEOTIDE SEQUENCE [LARGE SCALE GENOMIC DNA]</scope>
    <source>
        <strain evidence="9 10">PWU5</strain>
    </source>
</reference>
<dbReference type="PANTHER" id="PTHR30572:SF18">
    <property type="entry name" value="ABC-TYPE MACROLIDE FAMILY EXPORT SYSTEM PERMEASE COMPONENT 2"/>
    <property type="match status" value="1"/>
</dbReference>
<feature type="transmembrane region" description="Helical" evidence="6">
    <location>
        <begin position="755"/>
        <end position="776"/>
    </location>
</feature>
<name>A0AAP2E1L8_9BACT</name>
<feature type="domain" description="ABC3 transporter permease C-terminal" evidence="7">
    <location>
        <begin position="363"/>
        <end position="474"/>
    </location>
</feature>
<dbReference type="Pfam" id="PF02687">
    <property type="entry name" value="FtsX"/>
    <property type="match status" value="2"/>
</dbReference>
<keyword evidence="2" id="KW-1003">Cell membrane</keyword>
<dbReference type="RefSeq" id="WP_254086958.1">
    <property type="nucleotide sequence ID" value="NZ_JAHESE010000033.1"/>
</dbReference>
<dbReference type="InterPro" id="IPR025857">
    <property type="entry name" value="MacB_PCD"/>
</dbReference>
<accession>A0AAP2E1L8</accession>
<feature type="domain" description="MacB-like periplasmic core" evidence="8">
    <location>
        <begin position="94"/>
        <end position="318"/>
    </location>
</feature>
<gene>
    <name evidence="9" type="ORF">KK062_24275</name>
</gene>
<comment type="caution">
    <text evidence="9">The sequence shown here is derived from an EMBL/GenBank/DDBJ whole genome shotgun (WGS) entry which is preliminary data.</text>
</comment>
<dbReference type="AlphaFoldDB" id="A0AAP2E1L8"/>
<dbReference type="GO" id="GO:0005886">
    <property type="term" value="C:plasma membrane"/>
    <property type="evidence" value="ECO:0007669"/>
    <property type="project" value="UniProtKB-SubCell"/>
</dbReference>
<feature type="transmembrane region" description="Helical" evidence="6">
    <location>
        <begin position="356"/>
        <end position="377"/>
    </location>
</feature>
<feature type="domain" description="ABC3 transporter permease C-terminal" evidence="7">
    <location>
        <begin position="756"/>
        <end position="868"/>
    </location>
</feature>
<evidence type="ECO:0000256" key="6">
    <source>
        <dbReference type="SAM" id="Phobius"/>
    </source>
</evidence>
<evidence type="ECO:0000259" key="8">
    <source>
        <dbReference type="Pfam" id="PF12704"/>
    </source>
</evidence>
<dbReference type="InterPro" id="IPR003838">
    <property type="entry name" value="ABC3_permease_C"/>
</dbReference>
<evidence type="ECO:0000313" key="9">
    <source>
        <dbReference type="EMBL" id="MBT1711381.1"/>
    </source>
</evidence>
<dbReference type="NCBIfam" id="NF038404">
    <property type="entry name" value="perm_prefix_2"/>
    <property type="match status" value="1"/>
</dbReference>
<protein>
    <submittedName>
        <fullName evidence="9">ABC transporter permease</fullName>
    </submittedName>
</protein>
<keyword evidence="4 6" id="KW-1133">Transmembrane helix</keyword>
<dbReference type="InterPro" id="IPR050250">
    <property type="entry name" value="Macrolide_Exporter_MacB"/>
</dbReference>
<feature type="transmembrane region" description="Helical" evidence="6">
    <location>
        <begin position="838"/>
        <end position="858"/>
    </location>
</feature>
<dbReference type="InterPro" id="IPR047699">
    <property type="entry name" value="Permease_put_prefix"/>
</dbReference>
<feature type="transmembrane region" description="Helical" evidence="6">
    <location>
        <begin position="413"/>
        <end position="431"/>
    </location>
</feature>
<evidence type="ECO:0000256" key="3">
    <source>
        <dbReference type="ARBA" id="ARBA00022692"/>
    </source>
</evidence>
<evidence type="ECO:0000313" key="10">
    <source>
        <dbReference type="Proteomes" id="UP001319080"/>
    </source>
</evidence>
<keyword evidence="10" id="KW-1185">Reference proteome</keyword>
<evidence type="ECO:0000256" key="2">
    <source>
        <dbReference type="ARBA" id="ARBA00022475"/>
    </source>
</evidence>
<evidence type="ECO:0000256" key="4">
    <source>
        <dbReference type="ARBA" id="ARBA00022989"/>
    </source>
</evidence>
<dbReference type="PANTHER" id="PTHR30572">
    <property type="entry name" value="MEMBRANE COMPONENT OF TRANSPORTER-RELATED"/>
    <property type="match status" value="1"/>
</dbReference>
<dbReference type="GO" id="GO:0022857">
    <property type="term" value="F:transmembrane transporter activity"/>
    <property type="evidence" value="ECO:0007669"/>
    <property type="project" value="TreeGrafter"/>
</dbReference>
<sequence>MKLHPPEKPLKFLRWFCRKDYLEEIEGDLVELFEQESDQSPRRARRAFAWRVLKYLRPGFIRSFHSRPLAPTAMLKHNLLITLRSFQRYKASFLINLIGLTAGLACAVVLYLWIQDELHIDRYHANDARLYQVLQHSDEQGNIATGAGTAGILARAITAELPEVEQATTVVRAQWFSEKGVLTVGDTRMRLGGQYAESNYFQVFTCPLLAGNPGKALTDKYSILLSETTAQRLFGTTEDLLGKVVEWKVGFSTGLFHITGIFEDVPPASSTPFDVMLSFDVFLDDHPWLREWGNSDPNTFLVVRPGADIDALNLKLTKLLQRNLKESRHALSLQRYSERYLHGRYENGVPAGGRILYVQLFSVIAVFLVGIACINFMNLSTARASRRVKEVGIKKAIGAARSALVVQYLQESLLMAFLSLGVATAAVWVLLPSINGLTGKTLMLTWDMDLILPAFGVTLLTGVLAGSYPALYLSGFRPARVLKGKPVTPTGGLLARRGLVVFQFVVSVILIVTVLVVYRQMDYIQSRNLGYNRDHVVMFELEMTNQPTEEFLAEGGTFEHNVEAFLQEIRQIPGVTQVANSAHNITGYHGRLGGIDWREGEDDNEMMFANLEVGYDFTQALRIRIVEGKPFLRDSGTGRRGVIFNQAAIDRMGLADPVGKTLRLWGQEKEIVGVVENFHFTSLYEKVEPLVMQLEPRGTTMMIRLRAGEERETLARLETLYHRHMAGLTFDYRFLDDTYQALYAAEQRISTLSRYFAGIAILISCLGLFGLAAFTAERREKEIGIRKILGSGDARIVWLLSADFAHMVLIAVVVAIPISYIAARQWLSGFAYSTSLDWWLFAGAGVLALLVALLTVALQTIRAARVNPVQSLTKE</sequence>